<evidence type="ECO:0000313" key="2">
    <source>
        <dbReference type="Proteomes" id="UP000054359"/>
    </source>
</evidence>
<gene>
    <name evidence="1" type="ORF">X975_01566</name>
</gene>
<accession>A0A087TWA5</accession>
<feature type="non-terminal residue" evidence="1">
    <location>
        <position position="37"/>
    </location>
</feature>
<proteinExistence type="predicted"/>
<name>A0A087TWA5_STEMI</name>
<organism evidence="1 2">
    <name type="scientific">Stegodyphus mimosarum</name>
    <name type="common">African social velvet spider</name>
    <dbReference type="NCBI Taxonomy" id="407821"/>
    <lineage>
        <taxon>Eukaryota</taxon>
        <taxon>Metazoa</taxon>
        <taxon>Ecdysozoa</taxon>
        <taxon>Arthropoda</taxon>
        <taxon>Chelicerata</taxon>
        <taxon>Arachnida</taxon>
        <taxon>Araneae</taxon>
        <taxon>Araneomorphae</taxon>
        <taxon>Entelegynae</taxon>
        <taxon>Eresoidea</taxon>
        <taxon>Eresidae</taxon>
        <taxon>Stegodyphus</taxon>
    </lineage>
</organism>
<dbReference type="Proteomes" id="UP000054359">
    <property type="component" value="Unassembled WGS sequence"/>
</dbReference>
<keyword evidence="2" id="KW-1185">Reference proteome</keyword>
<dbReference type="EMBL" id="KK117041">
    <property type="protein sequence ID" value="KFM69394.1"/>
    <property type="molecule type" value="Genomic_DNA"/>
</dbReference>
<protein>
    <submittedName>
        <fullName evidence="1">Uncharacterized protein</fullName>
    </submittedName>
</protein>
<dbReference type="AlphaFoldDB" id="A0A087TWA5"/>
<sequence length="37" mass="4261">MKGLFLLLNNIAFKGIRDTSVLRHTIFDKDVFFSSCL</sequence>
<evidence type="ECO:0000313" key="1">
    <source>
        <dbReference type="EMBL" id="KFM69394.1"/>
    </source>
</evidence>
<reference evidence="1 2" key="1">
    <citation type="submission" date="2013-11" db="EMBL/GenBank/DDBJ databases">
        <title>Genome sequencing of Stegodyphus mimosarum.</title>
        <authorList>
            <person name="Bechsgaard J."/>
        </authorList>
    </citation>
    <scope>NUCLEOTIDE SEQUENCE [LARGE SCALE GENOMIC DNA]</scope>
</reference>